<dbReference type="InterPro" id="IPR011009">
    <property type="entry name" value="Kinase-like_dom_sf"/>
</dbReference>
<evidence type="ECO:0000313" key="10">
    <source>
        <dbReference type="EMBL" id="THF93949.1"/>
    </source>
</evidence>
<dbReference type="Pfam" id="PF07714">
    <property type="entry name" value="PK_Tyr_Ser-Thr"/>
    <property type="match status" value="1"/>
</dbReference>
<dbReference type="PROSITE" id="PS50011">
    <property type="entry name" value="PROTEIN_KINASE_DOM"/>
    <property type="match status" value="1"/>
</dbReference>
<evidence type="ECO:0000256" key="4">
    <source>
        <dbReference type="ARBA" id="ARBA00022737"/>
    </source>
</evidence>
<dbReference type="InterPro" id="IPR017441">
    <property type="entry name" value="Protein_kinase_ATP_BS"/>
</dbReference>
<dbReference type="SUPFAM" id="SSF56112">
    <property type="entry name" value="Protein kinase-like (PK-like)"/>
    <property type="match status" value="1"/>
</dbReference>
<comment type="caution">
    <text evidence="10">The sequence shown here is derived from an EMBL/GenBank/DDBJ whole genome shotgun (WGS) entry which is preliminary data.</text>
</comment>
<evidence type="ECO:0000256" key="8">
    <source>
        <dbReference type="SAM" id="Phobius"/>
    </source>
</evidence>
<dbReference type="Pfam" id="PF00560">
    <property type="entry name" value="LRR_1"/>
    <property type="match status" value="2"/>
</dbReference>
<evidence type="ECO:0000256" key="5">
    <source>
        <dbReference type="ARBA" id="ARBA00022989"/>
    </source>
</evidence>
<dbReference type="InterPro" id="IPR032675">
    <property type="entry name" value="LRR_dom_sf"/>
</dbReference>
<evidence type="ECO:0000256" key="6">
    <source>
        <dbReference type="ARBA" id="ARBA00023136"/>
    </source>
</evidence>
<dbReference type="Gene3D" id="1.10.510.10">
    <property type="entry name" value="Transferase(Phosphotransferase) domain 1"/>
    <property type="match status" value="1"/>
</dbReference>
<dbReference type="STRING" id="542762.A0A4S4CVL1"/>
<gene>
    <name evidence="10" type="ORF">TEA_017639</name>
</gene>
<dbReference type="GO" id="GO:0004672">
    <property type="term" value="F:protein kinase activity"/>
    <property type="evidence" value="ECO:0007669"/>
    <property type="project" value="InterPro"/>
</dbReference>
<dbReference type="SUPFAM" id="SSF52058">
    <property type="entry name" value="L domain-like"/>
    <property type="match status" value="1"/>
</dbReference>
<dbReference type="PANTHER" id="PTHR27008:SF499">
    <property type="entry name" value="OS06G0581500 PROTEIN"/>
    <property type="match status" value="1"/>
</dbReference>
<accession>A0A4S4CVL1</accession>
<comment type="subcellular location">
    <subcellularLocation>
        <location evidence="1">Membrane</location>
    </subcellularLocation>
</comment>
<keyword evidence="7" id="KW-0547">Nucleotide-binding</keyword>
<dbReference type="InterPro" id="IPR001245">
    <property type="entry name" value="Ser-Thr/Tyr_kinase_cat_dom"/>
</dbReference>
<evidence type="ECO:0000256" key="2">
    <source>
        <dbReference type="ARBA" id="ARBA00022614"/>
    </source>
</evidence>
<reference evidence="10 11" key="1">
    <citation type="journal article" date="2018" name="Proc. Natl. Acad. Sci. U.S.A.">
        <title>Draft genome sequence of Camellia sinensis var. sinensis provides insights into the evolution of the tea genome and tea quality.</title>
        <authorList>
            <person name="Wei C."/>
            <person name="Yang H."/>
            <person name="Wang S."/>
            <person name="Zhao J."/>
            <person name="Liu C."/>
            <person name="Gao L."/>
            <person name="Xia E."/>
            <person name="Lu Y."/>
            <person name="Tai Y."/>
            <person name="She G."/>
            <person name="Sun J."/>
            <person name="Cao H."/>
            <person name="Tong W."/>
            <person name="Gao Q."/>
            <person name="Li Y."/>
            <person name="Deng W."/>
            <person name="Jiang X."/>
            <person name="Wang W."/>
            <person name="Chen Q."/>
            <person name="Zhang S."/>
            <person name="Li H."/>
            <person name="Wu J."/>
            <person name="Wang P."/>
            <person name="Li P."/>
            <person name="Shi C."/>
            <person name="Zheng F."/>
            <person name="Jian J."/>
            <person name="Huang B."/>
            <person name="Shan D."/>
            <person name="Shi M."/>
            <person name="Fang C."/>
            <person name="Yue Y."/>
            <person name="Li F."/>
            <person name="Li D."/>
            <person name="Wei S."/>
            <person name="Han B."/>
            <person name="Jiang C."/>
            <person name="Yin Y."/>
            <person name="Xia T."/>
            <person name="Zhang Z."/>
            <person name="Bennetzen J.L."/>
            <person name="Zhao S."/>
            <person name="Wan X."/>
        </authorList>
    </citation>
    <scope>NUCLEOTIDE SEQUENCE [LARGE SCALE GENOMIC DNA]</scope>
    <source>
        <strain evidence="11">cv. Shuchazao</strain>
        <tissue evidence="10">Leaf</tissue>
    </source>
</reference>
<dbReference type="Gene3D" id="3.80.10.10">
    <property type="entry name" value="Ribonuclease Inhibitor"/>
    <property type="match status" value="1"/>
</dbReference>
<dbReference type="InterPro" id="IPR000719">
    <property type="entry name" value="Prot_kinase_dom"/>
</dbReference>
<feature type="transmembrane region" description="Helical" evidence="8">
    <location>
        <begin position="105"/>
        <end position="130"/>
    </location>
</feature>
<dbReference type="GO" id="GO:0005524">
    <property type="term" value="F:ATP binding"/>
    <property type="evidence" value="ECO:0007669"/>
    <property type="project" value="UniProtKB-UniRule"/>
</dbReference>
<keyword evidence="4" id="KW-0677">Repeat</keyword>
<evidence type="ECO:0000256" key="7">
    <source>
        <dbReference type="PROSITE-ProRule" id="PRU10141"/>
    </source>
</evidence>
<feature type="binding site" evidence="7">
    <location>
        <position position="320"/>
    </location>
    <ligand>
        <name>ATP</name>
        <dbReference type="ChEBI" id="CHEBI:30616"/>
    </ligand>
</feature>
<dbReference type="AlphaFoldDB" id="A0A4S4CVL1"/>
<dbReference type="Proteomes" id="UP000306102">
    <property type="component" value="Unassembled WGS sequence"/>
</dbReference>
<evidence type="ECO:0000256" key="3">
    <source>
        <dbReference type="ARBA" id="ARBA00022692"/>
    </source>
</evidence>
<dbReference type="Gene3D" id="3.30.200.20">
    <property type="entry name" value="Phosphorylase Kinase, domain 1"/>
    <property type="match status" value="1"/>
</dbReference>
<dbReference type="PANTHER" id="PTHR27008">
    <property type="entry name" value="OS04G0122200 PROTEIN"/>
    <property type="match status" value="1"/>
</dbReference>
<dbReference type="InterPro" id="IPR051809">
    <property type="entry name" value="Plant_receptor-like_S/T_kinase"/>
</dbReference>
<dbReference type="InterPro" id="IPR001611">
    <property type="entry name" value="Leu-rich_rpt"/>
</dbReference>
<evidence type="ECO:0000256" key="1">
    <source>
        <dbReference type="ARBA" id="ARBA00004370"/>
    </source>
</evidence>
<keyword evidence="7" id="KW-0067">ATP-binding</keyword>
<dbReference type="GO" id="GO:0016020">
    <property type="term" value="C:membrane"/>
    <property type="evidence" value="ECO:0007669"/>
    <property type="project" value="UniProtKB-SubCell"/>
</dbReference>
<sequence length="506" mass="56697">MEGNRFEGTIPPSFKQLRGIQELDLSNSNLSGKIPIFLGEFFWLQYLNLSYNKFVGEVPSKGVFSNISAFSIAGNNKLCGGNKALQLPACPTKISKKQGKHFRNIVLSIAISVLVCIILRLACICAKMYWNKGFAQVNSIKRAHKKTNKLGRGRPIKHISLKRVQQDHPRRLRSYRHSRRLTVVFKRNETLRRRSILRGRPLGLPFGMIGDHWLGVAKKKGLLRVVIVEESKPLIISRKFKFSSKIFEFSNNILEPFHTGLKEKIASTLSLVNQHPNISYAELLQATEGFSSRNLIGKGSYGSVHKGILNCETIRAIAVKVLNLQVRGASKSFLAVCEALRNIQHRNLVKIITACSSIDFEGNEFKALVFEFISNGSLESWLHSSPLNQEGSKNLNLVQRLNIAIDVASALDYLHNHCETPIIHCNLKPSNVLLDDDLSTRVMDIVDPSLISEWPNESNKTSGSSRGNVVRTVKCLERILQIGVMCSADLQSESVNKLVMLSWNCK</sequence>
<dbReference type="FunFam" id="3.30.200.20:FF:000432">
    <property type="entry name" value="LRR receptor-like serine/threonine-protein kinase EFR"/>
    <property type="match status" value="1"/>
</dbReference>
<organism evidence="10 11">
    <name type="scientific">Camellia sinensis var. sinensis</name>
    <name type="common">China tea</name>
    <dbReference type="NCBI Taxonomy" id="542762"/>
    <lineage>
        <taxon>Eukaryota</taxon>
        <taxon>Viridiplantae</taxon>
        <taxon>Streptophyta</taxon>
        <taxon>Embryophyta</taxon>
        <taxon>Tracheophyta</taxon>
        <taxon>Spermatophyta</taxon>
        <taxon>Magnoliopsida</taxon>
        <taxon>eudicotyledons</taxon>
        <taxon>Gunneridae</taxon>
        <taxon>Pentapetalae</taxon>
        <taxon>asterids</taxon>
        <taxon>Ericales</taxon>
        <taxon>Theaceae</taxon>
        <taxon>Camellia</taxon>
    </lineage>
</organism>
<keyword evidence="3 8" id="KW-0812">Transmembrane</keyword>
<dbReference type="EMBL" id="SDRB02013825">
    <property type="protein sequence ID" value="THF93949.1"/>
    <property type="molecule type" value="Genomic_DNA"/>
</dbReference>
<name>A0A4S4CVL1_CAMSN</name>
<keyword evidence="5 8" id="KW-1133">Transmembrane helix</keyword>
<evidence type="ECO:0000313" key="11">
    <source>
        <dbReference type="Proteomes" id="UP000306102"/>
    </source>
</evidence>
<keyword evidence="11" id="KW-1185">Reference proteome</keyword>
<dbReference type="PROSITE" id="PS00107">
    <property type="entry name" value="PROTEIN_KINASE_ATP"/>
    <property type="match status" value="1"/>
</dbReference>
<feature type="domain" description="Protein kinase" evidence="9">
    <location>
        <begin position="290"/>
        <end position="506"/>
    </location>
</feature>
<evidence type="ECO:0000259" key="9">
    <source>
        <dbReference type="PROSITE" id="PS50011"/>
    </source>
</evidence>
<proteinExistence type="predicted"/>
<keyword evidence="6 8" id="KW-0472">Membrane</keyword>
<keyword evidence="2" id="KW-0433">Leucine-rich repeat</keyword>
<protein>
    <recommendedName>
        <fullName evidence="9">Protein kinase domain-containing protein</fullName>
    </recommendedName>
</protein>